<feature type="active site" evidence="2">
    <location>
        <position position="75"/>
    </location>
</feature>
<feature type="domain" description="Transglutaminase-like" evidence="6">
    <location>
        <begin position="67"/>
        <end position="160"/>
    </location>
</feature>
<protein>
    <recommendedName>
        <fullName evidence="6">Transglutaminase-like domain-containing protein</fullName>
    </recommendedName>
</protein>
<evidence type="ECO:0000256" key="2">
    <source>
        <dbReference type="PIRSR" id="PIRSR000459-1"/>
    </source>
</evidence>
<dbReference type="InterPro" id="IPR023608">
    <property type="entry name" value="Transglutaminase_animal"/>
</dbReference>
<sequence>MSSREIRPIVILARILSLYSSIHGAKVNSPDDEGILVGNWSDDYSGGCSPTKWGGSQLILQEYYKTKKPVKYGQCWVFSGVVTTACRTLGIPCRSITNFSSAHDTHNSLTIDTFFDDNGKAIEHLNSDSVWNFHVWNEVWMTRDDLGAEFNGWQVIDATPQEESDGQYRCGPASLAAVKNGHIKLPYDIPFIFAEVNADKLFWKYRGPNQPMKLLGRKTGGIGQYVSTKAVGRYMREDVTHLYKFEEDSREERAVVRNALRMCENLFARYYLNEELEDIEFDFQMKDDIIIGQPFTSSVVVQNKSDKEYDVEILLRADTVLYTGVTKDLVKKHTQDLLIKPYSKETVVLEVNFNEYYCKLANQCAFNLVCLGKVKQTNFEYFAQDDFRCRKPDIKVEYEGEMAVNVETKCKAYFTNPLPMVLTKGYFIVQGAGLTKVQVIKVKESVPVGSEAKCEFTVKPTTSGERALNIKFDSQQLEDVDGLTTVQVSETLPVSNSNDANHSNSGDADSDKTEEPEEVTPGGKITEEN</sequence>
<evidence type="ECO:0000256" key="1">
    <source>
        <dbReference type="ARBA" id="ARBA00005968"/>
    </source>
</evidence>
<dbReference type="Pfam" id="PF01841">
    <property type="entry name" value="Transglut_core"/>
    <property type="match status" value="1"/>
</dbReference>
<dbReference type="SUPFAM" id="SSF54001">
    <property type="entry name" value="Cysteine proteinases"/>
    <property type="match status" value="1"/>
</dbReference>
<dbReference type="InterPro" id="IPR036985">
    <property type="entry name" value="Transglutaminase-like_sf"/>
</dbReference>
<dbReference type="FunFam" id="2.60.40.10:FF:000090">
    <property type="entry name" value="Protein-glutamine gamma-glutamyltransferase 2"/>
    <property type="match status" value="1"/>
</dbReference>
<dbReference type="Proteomes" id="UP001445076">
    <property type="component" value="Unassembled WGS sequence"/>
</dbReference>
<reference evidence="7 8" key="1">
    <citation type="journal article" date="2024" name="BMC Genomics">
        <title>Genome assembly of redclaw crayfish (Cherax quadricarinatus) provides insights into its immune adaptation and hypoxia tolerance.</title>
        <authorList>
            <person name="Liu Z."/>
            <person name="Zheng J."/>
            <person name="Li H."/>
            <person name="Fang K."/>
            <person name="Wang S."/>
            <person name="He J."/>
            <person name="Zhou D."/>
            <person name="Weng S."/>
            <person name="Chi M."/>
            <person name="Gu Z."/>
            <person name="He J."/>
            <person name="Li F."/>
            <person name="Wang M."/>
        </authorList>
    </citation>
    <scope>NUCLEOTIDE SEQUENCE [LARGE SCALE GENOMIC DNA]</scope>
    <source>
        <strain evidence="7">ZL_2023a</strain>
    </source>
</reference>
<dbReference type="InterPro" id="IPR036238">
    <property type="entry name" value="Transglutaminase_C_sf"/>
</dbReference>
<evidence type="ECO:0000313" key="8">
    <source>
        <dbReference type="Proteomes" id="UP001445076"/>
    </source>
</evidence>
<dbReference type="AlphaFoldDB" id="A0AAW0Y1H8"/>
<dbReference type="SUPFAM" id="SSF49309">
    <property type="entry name" value="Transglutaminase, two C-terminal domains"/>
    <property type="match status" value="2"/>
</dbReference>
<feature type="region of interest" description="Disordered" evidence="4">
    <location>
        <begin position="489"/>
        <end position="529"/>
    </location>
</feature>
<dbReference type="InterPro" id="IPR038765">
    <property type="entry name" value="Papain-like_cys_pep_sf"/>
</dbReference>
<dbReference type="FunFam" id="2.60.40.10:FF:000171">
    <property type="entry name" value="protein-glutamine gamma-glutamyltransferase 6"/>
    <property type="match status" value="1"/>
</dbReference>
<name>A0AAW0Y1H8_CHEQU</name>
<dbReference type="SMART" id="SM00460">
    <property type="entry name" value="TGc"/>
    <property type="match status" value="1"/>
</dbReference>
<keyword evidence="3" id="KW-0479">Metal-binding</keyword>
<keyword evidence="5" id="KW-0732">Signal</keyword>
<feature type="active site" evidence="2">
    <location>
        <position position="134"/>
    </location>
</feature>
<dbReference type="PANTHER" id="PTHR11590:SF69">
    <property type="entry name" value="RE08173P"/>
    <property type="match status" value="1"/>
</dbReference>
<evidence type="ECO:0000256" key="5">
    <source>
        <dbReference type="SAM" id="SignalP"/>
    </source>
</evidence>
<dbReference type="InterPro" id="IPR013783">
    <property type="entry name" value="Ig-like_fold"/>
</dbReference>
<feature type="signal peptide" evidence="5">
    <location>
        <begin position="1"/>
        <end position="24"/>
    </location>
</feature>
<dbReference type="Gene3D" id="2.60.40.10">
    <property type="entry name" value="Immunoglobulins"/>
    <property type="match status" value="2"/>
</dbReference>
<evidence type="ECO:0000256" key="3">
    <source>
        <dbReference type="PIRSR" id="PIRSR000459-2"/>
    </source>
</evidence>
<dbReference type="Pfam" id="PF00927">
    <property type="entry name" value="Transglut_C"/>
    <property type="match status" value="2"/>
</dbReference>
<feature type="binding site" evidence="3">
    <location>
        <position position="247"/>
    </location>
    <ligand>
        <name>Ca(2+)</name>
        <dbReference type="ChEBI" id="CHEBI:29108"/>
    </ligand>
</feature>
<dbReference type="InterPro" id="IPR050779">
    <property type="entry name" value="Transglutaminase"/>
</dbReference>
<accession>A0AAW0Y1H8</accession>
<dbReference type="FunFam" id="3.90.260.10:FF:000002">
    <property type="entry name" value="Erythrocyte membrane protein band 4.2"/>
    <property type="match status" value="1"/>
</dbReference>
<dbReference type="PANTHER" id="PTHR11590">
    <property type="entry name" value="PROTEIN-GLUTAMINE GAMMA-GLUTAMYLTRANSFERASE"/>
    <property type="match status" value="1"/>
</dbReference>
<feature type="compositionally biased region" description="Polar residues" evidence="4">
    <location>
        <begin position="489"/>
        <end position="507"/>
    </location>
</feature>
<dbReference type="InterPro" id="IPR002931">
    <property type="entry name" value="Transglutaminase-like"/>
</dbReference>
<evidence type="ECO:0000256" key="4">
    <source>
        <dbReference type="SAM" id="MobiDB-lite"/>
    </source>
</evidence>
<dbReference type="PIRSF" id="PIRSF000459">
    <property type="entry name" value="TGM_EBP42"/>
    <property type="match status" value="1"/>
</dbReference>
<dbReference type="GO" id="GO:0046872">
    <property type="term" value="F:metal ion binding"/>
    <property type="evidence" value="ECO:0007669"/>
    <property type="project" value="UniProtKB-KW"/>
</dbReference>
<feature type="binding site" evidence="3">
    <location>
        <position position="197"/>
    </location>
    <ligand>
        <name>Ca(2+)</name>
        <dbReference type="ChEBI" id="CHEBI:29108"/>
    </ligand>
</feature>
<comment type="caution">
    <text evidence="7">The sequence shown here is derived from an EMBL/GenBank/DDBJ whole genome shotgun (WGS) entry which is preliminary data.</text>
</comment>
<feature type="active site" evidence="2">
    <location>
        <position position="157"/>
    </location>
</feature>
<gene>
    <name evidence="7" type="ORF">OTU49_015733</name>
</gene>
<dbReference type="EMBL" id="JARKIK010000010">
    <property type="protein sequence ID" value="KAK8749210.1"/>
    <property type="molecule type" value="Genomic_DNA"/>
</dbReference>
<feature type="chain" id="PRO_5043799672" description="Transglutaminase-like domain-containing protein" evidence="5">
    <location>
        <begin position="25"/>
        <end position="529"/>
    </location>
</feature>
<organism evidence="7 8">
    <name type="scientific">Cherax quadricarinatus</name>
    <name type="common">Australian red claw crayfish</name>
    <dbReference type="NCBI Taxonomy" id="27406"/>
    <lineage>
        <taxon>Eukaryota</taxon>
        <taxon>Metazoa</taxon>
        <taxon>Ecdysozoa</taxon>
        <taxon>Arthropoda</taxon>
        <taxon>Crustacea</taxon>
        <taxon>Multicrustacea</taxon>
        <taxon>Malacostraca</taxon>
        <taxon>Eumalacostraca</taxon>
        <taxon>Eucarida</taxon>
        <taxon>Decapoda</taxon>
        <taxon>Pleocyemata</taxon>
        <taxon>Astacidea</taxon>
        <taxon>Parastacoidea</taxon>
        <taxon>Parastacidae</taxon>
        <taxon>Cherax</taxon>
    </lineage>
</organism>
<feature type="binding site" evidence="3">
    <location>
        <position position="199"/>
    </location>
    <ligand>
        <name>Ca(2+)</name>
        <dbReference type="ChEBI" id="CHEBI:29108"/>
    </ligand>
</feature>
<dbReference type="Gene3D" id="3.90.260.10">
    <property type="entry name" value="Transglutaminase-like"/>
    <property type="match status" value="1"/>
</dbReference>
<evidence type="ECO:0000259" key="6">
    <source>
        <dbReference type="SMART" id="SM00460"/>
    </source>
</evidence>
<comment type="similarity">
    <text evidence="1">Belongs to the transglutaminase superfamily. Transglutaminase family.</text>
</comment>
<comment type="cofactor">
    <cofactor evidence="3">
        <name>Ca(2+)</name>
        <dbReference type="ChEBI" id="CHEBI:29108"/>
    </cofactor>
    <text evidence="3">Binds 1 Ca(2+) ion per subunit.</text>
</comment>
<keyword evidence="3" id="KW-0106">Calcium</keyword>
<dbReference type="InterPro" id="IPR008958">
    <property type="entry name" value="Transglutaminase_C"/>
</dbReference>
<proteinExistence type="inferred from homology"/>
<keyword evidence="8" id="KW-1185">Reference proteome</keyword>
<feature type="binding site" evidence="3">
    <location>
        <position position="252"/>
    </location>
    <ligand>
        <name>Ca(2+)</name>
        <dbReference type="ChEBI" id="CHEBI:29108"/>
    </ligand>
</feature>
<dbReference type="GO" id="GO:0003810">
    <property type="term" value="F:protein-glutamine gamma-glutamyltransferase activity"/>
    <property type="evidence" value="ECO:0007669"/>
    <property type="project" value="InterPro"/>
</dbReference>
<evidence type="ECO:0000313" key="7">
    <source>
        <dbReference type="EMBL" id="KAK8749210.1"/>
    </source>
</evidence>